<name>A0A6G7Y563_9ACTN</name>
<dbReference type="EMBL" id="CP049865">
    <property type="protein sequence ID" value="QIK71806.1"/>
    <property type="molecule type" value="Genomic_DNA"/>
</dbReference>
<evidence type="ECO:0000256" key="1">
    <source>
        <dbReference type="ARBA" id="ARBA00001974"/>
    </source>
</evidence>
<dbReference type="SUPFAM" id="SSF56425">
    <property type="entry name" value="Succinate dehydrogenase/fumarate reductase flavoprotein, catalytic domain"/>
    <property type="match status" value="1"/>
</dbReference>
<keyword evidence="4" id="KW-0560">Oxidoreductase</keyword>
<dbReference type="GO" id="GO:0008202">
    <property type="term" value="P:steroid metabolic process"/>
    <property type="evidence" value="ECO:0007669"/>
    <property type="project" value="UniProtKB-KW"/>
</dbReference>
<comment type="cofactor">
    <cofactor evidence="1">
        <name>FAD</name>
        <dbReference type="ChEBI" id="CHEBI:57692"/>
    </cofactor>
</comment>
<accession>A0A6G7Y563</accession>
<evidence type="ECO:0000256" key="5">
    <source>
        <dbReference type="ARBA" id="ARBA00023221"/>
    </source>
</evidence>
<comment type="similarity">
    <text evidence="7">Belongs to the FAD-dependent oxidoreductase 2 family. 3-oxosteroid dehydrogenase subfamily.</text>
</comment>
<dbReference type="SUPFAM" id="SSF51905">
    <property type="entry name" value="FAD/NAD(P)-binding domain"/>
    <property type="match status" value="1"/>
</dbReference>
<evidence type="ECO:0000256" key="4">
    <source>
        <dbReference type="ARBA" id="ARBA00023002"/>
    </source>
</evidence>
<dbReference type="Proteomes" id="UP000501058">
    <property type="component" value="Chromosome"/>
</dbReference>
<dbReference type="FunFam" id="3.50.50.60:FF:000208">
    <property type="entry name" value="3-ketosteroid dehydrogenase"/>
    <property type="match status" value="1"/>
</dbReference>
<evidence type="ECO:0000313" key="12">
    <source>
        <dbReference type="Proteomes" id="UP000501058"/>
    </source>
</evidence>
<organism evidence="11 12">
    <name type="scientific">Propioniciclava coleopterorum</name>
    <dbReference type="NCBI Taxonomy" id="2714937"/>
    <lineage>
        <taxon>Bacteria</taxon>
        <taxon>Bacillati</taxon>
        <taxon>Actinomycetota</taxon>
        <taxon>Actinomycetes</taxon>
        <taxon>Propionibacteriales</taxon>
        <taxon>Propionibacteriaceae</taxon>
        <taxon>Propioniciclava</taxon>
    </lineage>
</organism>
<dbReference type="RefSeq" id="WP_166232561.1">
    <property type="nucleotide sequence ID" value="NZ_CP049865.1"/>
</dbReference>
<dbReference type="InterPro" id="IPR003953">
    <property type="entry name" value="FAD-dep_OxRdtase_2_FAD-bd"/>
</dbReference>
<keyword evidence="5" id="KW-0443">Lipid metabolism</keyword>
<dbReference type="EC" id="1.3.99.4" evidence="8"/>
<keyword evidence="12" id="KW-1185">Reference proteome</keyword>
<evidence type="ECO:0000256" key="3">
    <source>
        <dbReference type="ARBA" id="ARBA00022827"/>
    </source>
</evidence>
<evidence type="ECO:0000256" key="9">
    <source>
        <dbReference type="ARBA" id="ARBA00069709"/>
    </source>
</evidence>
<sequence>MADNLPVSPPAKDCTVDLLVVGSGTGMATALAAHERGLDVLVAEKTAYVGGSTARSGGAYWIPANPAMMRDGAIDTPERGREYISSVVGDTSPEARWQAFMDYGDATVNMLERTTPLTFFWAKGYSDYHPEEPGGDATGRSCEAKPFDLRQLGSERPRFRPATMSAPVPMPVTGADYKWMNLMVKTPLKSIPKIVKSVIQGMDGLVIKKEFSAGGQAIAGGMFAGLVNAGVPVWTNTALVRLLTTDGAVTGAVLNQDGREVTVKTRQGVVLAAGGFDHNMEMRRQYQSESLTQDLSLGAEGNTGDIIGMTQELGAELANMDQTWWFPAVAPVKEGALPAILLAERSLPGSLIVDQSGRRFINESTDYMSFGQKLMALEKEGTPVTEMWLVFDQQYRNSYVFAGGSFPRMDLPQAWYDAGIAHKADNVAELARKTGLDAEALASTVGRFNLLAGAGNDEDFQRGASAYDRYYGDPTQAPNPNLRPLSGTVYAVKMVLSDLGTCGGVMTDRRGRVMTAKGEAIPGLYAQGNAAANIFGQTYPGAGATISQGLVYGYIIAKDAAERKAAARAA</sequence>
<dbReference type="NCBIfam" id="NF009479">
    <property type="entry name" value="PRK12845.1"/>
    <property type="match status" value="1"/>
</dbReference>
<dbReference type="PANTHER" id="PTHR43400:SF10">
    <property type="entry name" value="3-OXOSTEROID 1-DEHYDROGENASE"/>
    <property type="match status" value="1"/>
</dbReference>
<evidence type="ECO:0000313" key="11">
    <source>
        <dbReference type="EMBL" id="QIK71806.1"/>
    </source>
</evidence>
<keyword evidence="3" id="KW-0274">FAD</keyword>
<dbReference type="InterPro" id="IPR036188">
    <property type="entry name" value="FAD/NAD-bd_sf"/>
</dbReference>
<dbReference type="Gene3D" id="3.50.50.60">
    <property type="entry name" value="FAD/NAD(P)-binding domain"/>
    <property type="match status" value="2"/>
</dbReference>
<dbReference type="PANTHER" id="PTHR43400">
    <property type="entry name" value="FUMARATE REDUCTASE"/>
    <property type="match status" value="1"/>
</dbReference>
<feature type="domain" description="FAD-dependent oxidoreductase 2 FAD-binding" evidence="10">
    <location>
        <begin position="17"/>
        <end position="546"/>
    </location>
</feature>
<proteinExistence type="inferred from homology"/>
<dbReference type="Pfam" id="PF00890">
    <property type="entry name" value="FAD_binding_2"/>
    <property type="match status" value="1"/>
</dbReference>
<dbReference type="InterPro" id="IPR027477">
    <property type="entry name" value="Succ_DH/fumarate_Rdtase_cat_sf"/>
</dbReference>
<dbReference type="GO" id="GO:0047571">
    <property type="term" value="F:3-oxosteroid 1-dehydrogenase activity"/>
    <property type="evidence" value="ECO:0007669"/>
    <property type="project" value="UniProtKB-EC"/>
</dbReference>
<evidence type="ECO:0000259" key="10">
    <source>
        <dbReference type="Pfam" id="PF00890"/>
    </source>
</evidence>
<evidence type="ECO:0000256" key="7">
    <source>
        <dbReference type="ARBA" id="ARBA00061147"/>
    </source>
</evidence>
<comment type="catalytic activity">
    <reaction evidence="6">
        <text>a 3-oxosteroid + A = a 3-oxo-Delta(1)-steroid + AH2</text>
        <dbReference type="Rhea" id="RHEA:13329"/>
        <dbReference type="ChEBI" id="CHEBI:13193"/>
        <dbReference type="ChEBI" id="CHEBI:17499"/>
        <dbReference type="ChEBI" id="CHEBI:20156"/>
        <dbReference type="ChEBI" id="CHEBI:47788"/>
        <dbReference type="EC" id="1.3.99.4"/>
    </reaction>
</comment>
<gene>
    <name evidence="11" type="ORF">G7070_05355</name>
</gene>
<reference evidence="11 12" key="1">
    <citation type="submission" date="2020-03" db="EMBL/GenBank/DDBJ databases">
        <title>Propioniciclava sp. nov., isolated from Hydrophilus acuminatus.</title>
        <authorList>
            <person name="Hyun D.-W."/>
            <person name="Bae J.-W."/>
        </authorList>
    </citation>
    <scope>NUCLEOTIDE SEQUENCE [LARGE SCALE GENOMIC DNA]</scope>
    <source>
        <strain evidence="11 12">HDW11</strain>
    </source>
</reference>
<evidence type="ECO:0000256" key="6">
    <source>
        <dbReference type="ARBA" id="ARBA00051951"/>
    </source>
</evidence>
<dbReference type="InterPro" id="IPR050315">
    <property type="entry name" value="FAD-oxidoreductase_2"/>
</dbReference>
<evidence type="ECO:0000256" key="8">
    <source>
        <dbReference type="ARBA" id="ARBA00066536"/>
    </source>
</evidence>
<protein>
    <recommendedName>
        <fullName evidence="9">3-oxosteroid 1-dehydrogenase</fullName>
        <ecNumber evidence="8">1.3.99.4</ecNumber>
    </recommendedName>
</protein>
<dbReference type="KEGG" id="prv:G7070_05355"/>
<keyword evidence="2" id="KW-0285">Flavoprotein</keyword>
<dbReference type="AlphaFoldDB" id="A0A6G7Y563"/>
<keyword evidence="5" id="KW-0753">Steroid metabolism</keyword>
<evidence type="ECO:0000256" key="2">
    <source>
        <dbReference type="ARBA" id="ARBA00022630"/>
    </source>
</evidence>